<protein>
    <submittedName>
        <fullName evidence="1">14900_t:CDS:1</fullName>
    </submittedName>
</protein>
<keyword evidence="2" id="KW-1185">Reference proteome</keyword>
<sequence length="220" mass="24525">MDDQLEGAQLLQKLFTCCLIANGLSRPFEHDIARKEDAEPDSLEHHFLMYLPSNYVNVDHPMVHSPVVKKARGVVSIMSDSLPKTPGLPGTHYPPHAWPSFVPQHFVKSHCMRAIQPPIYHFNGTPILPVDVEDQLDAESLILCATVPFLNAEEVRLVGYAIDDTPGSPSHPLSPSVVEKDIALSHSDHEDNSSSSEVKTTLRSMPNPTRYEHHTSTRIR</sequence>
<dbReference type="EMBL" id="CAJVPT010022723">
    <property type="protein sequence ID" value="CAG8661517.1"/>
    <property type="molecule type" value="Genomic_DNA"/>
</dbReference>
<name>A0ACA9NL09_9GLOM</name>
<organism evidence="1 2">
    <name type="scientific">Acaulospora colombiana</name>
    <dbReference type="NCBI Taxonomy" id="27376"/>
    <lineage>
        <taxon>Eukaryota</taxon>
        <taxon>Fungi</taxon>
        <taxon>Fungi incertae sedis</taxon>
        <taxon>Mucoromycota</taxon>
        <taxon>Glomeromycotina</taxon>
        <taxon>Glomeromycetes</taxon>
        <taxon>Diversisporales</taxon>
        <taxon>Acaulosporaceae</taxon>
        <taxon>Acaulospora</taxon>
    </lineage>
</organism>
<gene>
    <name evidence="1" type="ORF">ACOLOM_LOCUS8609</name>
</gene>
<reference evidence="1" key="1">
    <citation type="submission" date="2021-06" db="EMBL/GenBank/DDBJ databases">
        <authorList>
            <person name="Kallberg Y."/>
            <person name="Tangrot J."/>
            <person name="Rosling A."/>
        </authorList>
    </citation>
    <scope>NUCLEOTIDE SEQUENCE</scope>
    <source>
        <strain evidence="1">CL356</strain>
    </source>
</reference>
<dbReference type="Proteomes" id="UP000789525">
    <property type="component" value="Unassembled WGS sequence"/>
</dbReference>
<evidence type="ECO:0000313" key="2">
    <source>
        <dbReference type="Proteomes" id="UP000789525"/>
    </source>
</evidence>
<accession>A0ACA9NL09</accession>
<evidence type="ECO:0000313" key="1">
    <source>
        <dbReference type="EMBL" id="CAG8661517.1"/>
    </source>
</evidence>
<proteinExistence type="predicted"/>
<comment type="caution">
    <text evidence="1">The sequence shown here is derived from an EMBL/GenBank/DDBJ whole genome shotgun (WGS) entry which is preliminary data.</text>
</comment>
<feature type="non-terminal residue" evidence="1">
    <location>
        <position position="220"/>
    </location>
</feature>